<reference evidence="2" key="1">
    <citation type="journal article" date="2023" name="Front. Plant Sci.">
        <title>Chromosomal-level genome assembly of Melastoma candidum provides insights into trichome evolution.</title>
        <authorList>
            <person name="Zhong Y."/>
            <person name="Wu W."/>
            <person name="Sun C."/>
            <person name="Zou P."/>
            <person name="Liu Y."/>
            <person name="Dai S."/>
            <person name="Zhou R."/>
        </authorList>
    </citation>
    <scope>NUCLEOTIDE SEQUENCE [LARGE SCALE GENOMIC DNA]</scope>
</reference>
<dbReference type="Proteomes" id="UP001057402">
    <property type="component" value="Chromosome 4"/>
</dbReference>
<accession>A0ACB9R6T1</accession>
<name>A0ACB9R6T1_9MYRT</name>
<proteinExistence type="predicted"/>
<dbReference type="EMBL" id="CM042883">
    <property type="protein sequence ID" value="KAI4374608.1"/>
    <property type="molecule type" value="Genomic_DNA"/>
</dbReference>
<keyword evidence="2" id="KW-1185">Reference proteome</keyword>
<gene>
    <name evidence="1" type="ORF">MLD38_012587</name>
</gene>
<sequence length="520" mass="57998">MASSIVSWWLSVLLLLAVEPAFIVSFASFSLRVGLPPFPCERNITRANFPPDFVFGVATSATQIEGAALEDGKGPSIWDHFASLPGKIRDQSNPSVAIDSYHRYKDDLKALRDLGVNAYRFSFSWSRILPNGTISGGINQLGIDYYNNLINELVESGIKPFVTLMHNDSPQALQDKYGGFLNQSIVADFKDYAELCFKTFGDRVKNWITINEPLVTAQFGHEIGFAAPGRCSPPRCSAGNSSTEPYIVSHYHLLAHAAAVKLYREKFQKGQGGEIGISLVGKFAEPYSENVEDKDAATRTIEFGLGWFVNPLVYGEYPEIMKTMVKDRLPCFTTEEKALLTGSFDFIGINYYTATYAKNAPSAGVKEPSYSTDSSADSTVERNGVLIGPKAAGIPWLYSYPDGLHKILEYITTKYNRPKLYITENGITEESVKGRPLEVALNDPHRIDCLKQHLNQVLIAMKNGVNIRGYIHWSLADNWEWDSGFGPRFGLYYTNHENLNRIPKKSAQWFRSFLRGNAAT</sequence>
<comment type="caution">
    <text evidence="1">The sequence shown here is derived from an EMBL/GenBank/DDBJ whole genome shotgun (WGS) entry which is preliminary data.</text>
</comment>
<protein>
    <submittedName>
        <fullName evidence="1">Uncharacterized protein</fullName>
    </submittedName>
</protein>
<evidence type="ECO:0000313" key="1">
    <source>
        <dbReference type="EMBL" id="KAI4374608.1"/>
    </source>
</evidence>
<organism evidence="1 2">
    <name type="scientific">Melastoma candidum</name>
    <dbReference type="NCBI Taxonomy" id="119954"/>
    <lineage>
        <taxon>Eukaryota</taxon>
        <taxon>Viridiplantae</taxon>
        <taxon>Streptophyta</taxon>
        <taxon>Embryophyta</taxon>
        <taxon>Tracheophyta</taxon>
        <taxon>Spermatophyta</taxon>
        <taxon>Magnoliopsida</taxon>
        <taxon>eudicotyledons</taxon>
        <taxon>Gunneridae</taxon>
        <taxon>Pentapetalae</taxon>
        <taxon>rosids</taxon>
        <taxon>malvids</taxon>
        <taxon>Myrtales</taxon>
        <taxon>Melastomataceae</taxon>
        <taxon>Melastomatoideae</taxon>
        <taxon>Melastomateae</taxon>
        <taxon>Melastoma</taxon>
    </lineage>
</organism>
<evidence type="ECO:0000313" key="2">
    <source>
        <dbReference type="Proteomes" id="UP001057402"/>
    </source>
</evidence>